<feature type="transmembrane region" description="Helical" evidence="10">
    <location>
        <begin position="199"/>
        <end position="221"/>
    </location>
</feature>
<feature type="domain" description="Cation/H+ exchanger transmembrane" evidence="11">
    <location>
        <begin position="49"/>
        <end position="432"/>
    </location>
</feature>
<evidence type="ECO:0000256" key="5">
    <source>
        <dbReference type="ARBA" id="ARBA00022958"/>
    </source>
</evidence>
<evidence type="ECO:0000259" key="11">
    <source>
        <dbReference type="Pfam" id="PF00999"/>
    </source>
</evidence>
<proteinExistence type="inferred from homology"/>
<evidence type="ECO:0000259" key="12">
    <source>
        <dbReference type="Pfam" id="PF23256"/>
    </source>
</evidence>
<dbReference type="InterPro" id="IPR050794">
    <property type="entry name" value="CPA2_transporter"/>
</dbReference>
<dbReference type="PANTHER" id="PTHR32468:SF17">
    <property type="entry name" value="CATION_H(+) ANTIPORTER 4"/>
    <property type="match status" value="1"/>
</dbReference>
<protein>
    <submittedName>
        <fullName evidence="14">Monovalent cation:proton antiporter, putative</fullName>
    </submittedName>
</protein>
<dbReference type="GO" id="GO:0015297">
    <property type="term" value="F:antiporter activity"/>
    <property type="evidence" value="ECO:0007669"/>
    <property type="project" value="InterPro"/>
</dbReference>
<evidence type="ECO:0000256" key="8">
    <source>
        <dbReference type="ARBA" id="ARBA00023136"/>
    </source>
</evidence>
<dbReference type="Proteomes" id="UP000008311">
    <property type="component" value="Unassembled WGS sequence"/>
</dbReference>
<evidence type="ECO:0000256" key="2">
    <source>
        <dbReference type="ARBA" id="ARBA00022448"/>
    </source>
</evidence>
<evidence type="ECO:0000256" key="4">
    <source>
        <dbReference type="ARBA" id="ARBA00022692"/>
    </source>
</evidence>
<dbReference type="InterPro" id="IPR057290">
    <property type="entry name" value="CHX17_C"/>
</dbReference>
<keyword evidence="2" id="KW-0813">Transport</keyword>
<dbReference type="Pfam" id="PF23259">
    <property type="entry name" value="CHX17_C"/>
    <property type="match status" value="1"/>
</dbReference>
<comment type="subcellular location">
    <subcellularLocation>
        <location evidence="1">Membrane</location>
        <topology evidence="1">Multi-pass membrane protein</topology>
    </subcellularLocation>
</comment>
<dbReference type="GO" id="GO:0006885">
    <property type="term" value="P:regulation of pH"/>
    <property type="evidence" value="ECO:0000318"/>
    <property type="project" value="GO_Central"/>
</dbReference>
<dbReference type="AlphaFoldDB" id="B9SBR2"/>
<evidence type="ECO:0000256" key="3">
    <source>
        <dbReference type="ARBA" id="ARBA00022538"/>
    </source>
</evidence>
<feature type="transmembrane region" description="Helical" evidence="10">
    <location>
        <begin position="310"/>
        <end position="333"/>
    </location>
</feature>
<keyword evidence="7" id="KW-0406">Ion transport</keyword>
<dbReference type="GO" id="GO:0098662">
    <property type="term" value="P:inorganic cation transmembrane transport"/>
    <property type="evidence" value="ECO:0000318"/>
    <property type="project" value="GO_Central"/>
</dbReference>
<feature type="transmembrane region" description="Helical" evidence="10">
    <location>
        <begin position="132"/>
        <end position="154"/>
    </location>
</feature>
<sequence>MEIASNQKIMCTKLPPNINSNGIWENINSPNSVLTYSLPLLQLQIIMIFFITQACHFVLKHFGFPIIISQLIAGVILGPSLLGSSTEFKDMLFTIDSQDILGTVATLGYTLFMFVCGVKMDVSMIFKTGGKATAIGFLSLAAPLVFGLTVEVLLERSWLAEDLPSNLYVITSVLSATPFPVISTLLSDLKILNSELGRLGLSAAMIGEIGTVGLFTLATLITVGKESSVQMAFRSLICIIGFIAFSIFAIRPAMFWIIKQTPKGRPVKDMYIHVIIFMVFGTAILSNSYGQSIFFGPFILGLAIPDGPPLGSAIVHKLDCMVSGIFVPLFVTTSTMRAEFGTLRLNKNLITAEIILIIVTLTAKLGACLIASLYCQMPLNDSLALALVMSCKGIVELATYSFLRDNKIVSSETFTLLIVSVLVTATIVPMLVKKLYDPCRKYAGYQKRNILNLRYNSELRILVCIHSPDDITAAINVLDASCPNPEKPLSVSVLHLMKLIGRASPIFISHNIQIKSVSKHSYSDNVITSFNQYQQKNIGAVSISTFTAISPPKLMHEDICTLALDKLASLIILPFHINWSSAGSIVSEDTTIRALNHNILERAPCSIGILVNRGHLRRTKAEQSPKRVAMIFLGGNDDREALTFAKRMAIGSSAITIMVINLVANDQKDITTWEQMLDSETLKDVKHNTGGSRYVTFKEVVVKDGTQTACILRGMACQYDLIIVGRRNGINCPRTTGLAEWSEFPELGVVGDLLASSDVNCKASILVMQQQQQQLS</sequence>
<dbReference type="InterPro" id="IPR038770">
    <property type="entry name" value="Na+/solute_symporter_sf"/>
</dbReference>
<dbReference type="InParanoid" id="B9SBR2"/>
<dbReference type="GO" id="GO:0016020">
    <property type="term" value="C:membrane"/>
    <property type="evidence" value="ECO:0007669"/>
    <property type="project" value="UniProtKB-SubCell"/>
</dbReference>
<keyword evidence="3" id="KW-0633">Potassium transport</keyword>
<dbReference type="PANTHER" id="PTHR32468">
    <property type="entry name" value="CATION/H + ANTIPORTER"/>
    <property type="match status" value="1"/>
</dbReference>
<dbReference type="GO" id="GO:1902600">
    <property type="term" value="P:proton transmembrane transport"/>
    <property type="evidence" value="ECO:0007669"/>
    <property type="project" value="InterPro"/>
</dbReference>
<dbReference type="GO" id="GO:0012505">
    <property type="term" value="C:endomembrane system"/>
    <property type="evidence" value="ECO:0000318"/>
    <property type="project" value="GO_Central"/>
</dbReference>
<evidence type="ECO:0000256" key="9">
    <source>
        <dbReference type="ARBA" id="ARBA00038341"/>
    </source>
</evidence>
<evidence type="ECO:0000313" key="15">
    <source>
        <dbReference type="Proteomes" id="UP000008311"/>
    </source>
</evidence>
<evidence type="ECO:0000256" key="1">
    <source>
        <dbReference type="ARBA" id="ARBA00004141"/>
    </source>
</evidence>
<dbReference type="Pfam" id="PF23256">
    <property type="entry name" value="CHX17_2nd"/>
    <property type="match status" value="1"/>
</dbReference>
<dbReference type="Gene3D" id="1.20.1530.20">
    <property type="match status" value="1"/>
</dbReference>
<keyword evidence="8 10" id="KW-0472">Membrane</keyword>
<feature type="transmembrane region" description="Helical" evidence="10">
    <location>
        <begin position="166"/>
        <end position="187"/>
    </location>
</feature>
<keyword evidence="5" id="KW-0630">Potassium</keyword>
<evidence type="ECO:0000256" key="10">
    <source>
        <dbReference type="SAM" id="Phobius"/>
    </source>
</evidence>
<evidence type="ECO:0000256" key="7">
    <source>
        <dbReference type="ARBA" id="ARBA00023065"/>
    </source>
</evidence>
<evidence type="ECO:0000259" key="13">
    <source>
        <dbReference type="Pfam" id="PF23259"/>
    </source>
</evidence>
<dbReference type="EMBL" id="EQ973916">
    <property type="protein sequence ID" value="EEF38951.1"/>
    <property type="molecule type" value="Genomic_DNA"/>
</dbReference>
<feature type="transmembrane region" description="Helical" evidence="10">
    <location>
        <begin position="383"/>
        <end position="402"/>
    </location>
</feature>
<keyword evidence="15" id="KW-1185">Reference proteome</keyword>
<comment type="similarity">
    <text evidence="9">Belongs to the monovalent cation:proton antiporter 2 (CPA2) transporter (TC 2.A.37) family. CHX (TC 2.A.37.4) subfamily.</text>
</comment>
<gene>
    <name evidence="14" type="ORF">RCOM_1717750</name>
</gene>
<feature type="transmembrane region" description="Helical" evidence="10">
    <location>
        <begin position="270"/>
        <end position="290"/>
    </location>
</feature>
<dbReference type="GO" id="GO:0006813">
    <property type="term" value="P:potassium ion transport"/>
    <property type="evidence" value="ECO:0007669"/>
    <property type="project" value="UniProtKB-KW"/>
</dbReference>
<dbReference type="InterPro" id="IPR057291">
    <property type="entry name" value="CHX17_2nd"/>
</dbReference>
<feature type="transmembrane region" description="Helical" evidence="10">
    <location>
        <begin position="414"/>
        <end position="432"/>
    </location>
</feature>
<feature type="domain" description="Cation/H(+) antiporter C-terminal" evidence="13">
    <location>
        <begin position="628"/>
        <end position="771"/>
    </location>
</feature>
<accession>B9SBR2</accession>
<dbReference type="eggNOG" id="KOG1650">
    <property type="taxonomic scope" value="Eukaryota"/>
</dbReference>
<organism evidence="14 15">
    <name type="scientific">Ricinus communis</name>
    <name type="common">Castor bean</name>
    <dbReference type="NCBI Taxonomy" id="3988"/>
    <lineage>
        <taxon>Eukaryota</taxon>
        <taxon>Viridiplantae</taxon>
        <taxon>Streptophyta</taxon>
        <taxon>Embryophyta</taxon>
        <taxon>Tracheophyta</taxon>
        <taxon>Spermatophyta</taxon>
        <taxon>Magnoliopsida</taxon>
        <taxon>eudicotyledons</taxon>
        <taxon>Gunneridae</taxon>
        <taxon>Pentapetalae</taxon>
        <taxon>rosids</taxon>
        <taxon>fabids</taxon>
        <taxon>Malpighiales</taxon>
        <taxon>Euphorbiaceae</taxon>
        <taxon>Acalyphoideae</taxon>
        <taxon>Acalypheae</taxon>
        <taxon>Ricinus</taxon>
    </lineage>
</organism>
<feature type="transmembrane region" description="Helical" evidence="10">
    <location>
        <begin position="100"/>
        <end position="120"/>
    </location>
</feature>
<keyword evidence="6 10" id="KW-1133">Transmembrane helix</keyword>
<evidence type="ECO:0000313" key="14">
    <source>
        <dbReference type="EMBL" id="EEF38951.1"/>
    </source>
</evidence>
<dbReference type="Pfam" id="PF00999">
    <property type="entry name" value="Na_H_Exchanger"/>
    <property type="match status" value="1"/>
</dbReference>
<evidence type="ECO:0000256" key="6">
    <source>
        <dbReference type="ARBA" id="ARBA00022989"/>
    </source>
</evidence>
<feature type="transmembrane region" description="Helical" evidence="10">
    <location>
        <begin position="354"/>
        <end position="377"/>
    </location>
</feature>
<keyword evidence="4 10" id="KW-0812">Transmembrane</keyword>
<feature type="domain" description="Cation/H(+) antiporter central" evidence="12">
    <location>
        <begin position="493"/>
        <end position="614"/>
    </location>
</feature>
<name>B9SBR2_RICCO</name>
<reference evidence="15" key="1">
    <citation type="journal article" date="2010" name="Nat. Biotechnol.">
        <title>Draft genome sequence of the oilseed species Ricinus communis.</title>
        <authorList>
            <person name="Chan A.P."/>
            <person name="Crabtree J."/>
            <person name="Zhao Q."/>
            <person name="Lorenzi H."/>
            <person name="Orvis J."/>
            <person name="Puiu D."/>
            <person name="Melake-Berhan A."/>
            <person name="Jones K.M."/>
            <person name="Redman J."/>
            <person name="Chen G."/>
            <person name="Cahoon E.B."/>
            <person name="Gedil M."/>
            <person name="Stanke M."/>
            <person name="Haas B.J."/>
            <person name="Wortman J.R."/>
            <person name="Fraser-Liggett C.M."/>
            <person name="Ravel J."/>
            <person name="Rabinowicz P.D."/>
        </authorList>
    </citation>
    <scope>NUCLEOTIDE SEQUENCE [LARGE SCALE GENOMIC DNA]</scope>
    <source>
        <strain evidence="15">cv. Hale</strain>
    </source>
</reference>
<feature type="transmembrane region" description="Helical" evidence="10">
    <location>
        <begin position="233"/>
        <end position="258"/>
    </location>
</feature>
<dbReference type="InterPro" id="IPR006153">
    <property type="entry name" value="Cation/H_exchanger_TM"/>
</dbReference>
<feature type="transmembrane region" description="Helical" evidence="10">
    <location>
        <begin position="62"/>
        <end position="80"/>
    </location>
</feature>